<comment type="caution">
    <text evidence="3">The sequence shown here is derived from an EMBL/GenBank/DDBJ whole genome shotgun (WGS) entry which is preliminary data.</text>
</comment>
<dbReference type="SUPFAM" id="SSF52980">
    <property type="entry name" value="Restriction endonuclease-like"/>
    <property type="match status" value="1"/>
</dbReference>
<reference evidence="3" key="1">
    <citation type="submission" date="2021-01" db="EMBL/GenBank/DDBJ databases">
        <title>Whole genome shotgun sequence of Planotetraspora silvatica NBRC 100141.</title>
        <authorList>
            <person name="Komaki H."/>
            <person name="Tamura T."/>
        </authorList>
    </citation>
    <scope>NUCLEOTIDE SEQUENCE</scope>
    <source>
        <strain evidence="3">NBRC 100141</strain>
    </source>
</reference>
<dbReference type="Gene3D" id="3.40.960.10">
    <property type="entry name" value="VSR Endonuclease"/>
    <property type="match status" value="1"/>
</dbReference>
<protein>
    <recommendedName>
        <fullName evidence="5">DUF559 domain-containing protein</fullName>
    </recommendedName>
</protein>
<accession>A0A8J3UM03</accession>
<evidence type="ECO:0000313" key="4">
    <source>
        <dbReference type="Proteomes" id="UP000644610"/>
    </source>
</evidence>
<evidence type="ECO:0000259" key="1">
    <source>
        <dbReference type="Pfam" id="PF09407"/>
    </source>
</evidence>
<dbReference type="InterPro" id="IPR018547">
    <property type="entry name" value="AbiEi_C"/>
</dbReference>
<name>A0A8J3UM03_9ACTN</name>
<dbReference type="InterPro" id="IPR049468">
    <property type="entry name" value="Restrct_endonuc-II-like_dom"/>
</dbReference>
<keyword evidence="4" id="KW-1185">Reference proteome</keyword>
<dbReference type="RefSeq" id="WP_203976039.1">
    <property type="nucleotide sequence ID" value="NZ_BAAAKY010000050.1"/>
</dbReference>
<gene>
    <name evidence="3" type="ORF">Psi02_39010</name>
</gene>
<evidence type="ECO:0000259" key="2">
    <source>
        <dbReference type="Pfam" id="PF18741"/>
    </source>
</evidence>
<evidence type="ECO:0000313" key="3">
    <source>
        <dbReference type="EMBL" id="GII47477.1"/>
    </source>
</evidence>
<feature type="domain" description="Restriction endonuclease type II-like" evidence="2">
    <location>
        <begin position="222"/>
        <end position="287"/>
    </location>
</feature>
<dbReference type="AlphaFoldDB" id="A0A8J3UM03"/>
<dbReference type="InterPro" id="IPR011335">
    <property type="entry name" value="Restrct_endonuc-II-like"/>
</dbReference>
<dbReference type="Pfam" id="PF18741">
    <property type="entry name" value="MTES_1575"/>
    <property type="match status" value="1"/>
</dbReference>
<sequence length="322" mass="35953">MDLITTAAARARGIDKDELTRLVAMGEIHRLALGAYYAGDHPRALAVRAQIIAAMSGPTAIICRRTAAWLWGLDVLPPGKESHDWPVELLVAAGERTRPRRPGCRGYEAEIAAADLTHAGGVTITTQERTALDCARYLPRLEAVAALDQFLRRRVEIEHLHDRALALAGQRNAKRLREVLKLGDAGAQAPSESWTRVLIIDAGLPRPETQIPVILPSGAEVFVDMGYRSHLVGVEYDGARHHSSSEDRAHDAWRRAQLRECGWKLVIVRKSDVLGRPAEYLEDLAGKLLSRGWRPSREQMTFVLTQLRMLRDREARHRRYAA</sequence>
<evidence type="ECO:0008006" key="5">
    <source>
        <dbReference type="Google" id="ProtNLM"/>
    </source>
</evidence>
<feature type="domain" description="AbiEi antitoxin C-terminal" evidence="1">
    <location>
        <begin position="64"/>
        <end position="181"/>
    </location>
</feature>
<organism evidence="3 4">
    <name type="scientific">Planotetraspora silvatica</name>
    <dbReference type="NCBI Taxonomy" id="234614"/>
    <lineage>
        <taxon>Bacteria</taxon>
        <taxon>Bacillati</taxon>
        <taxon>Actinomycetota</taxon>
        <taxon>Actinomycetes</taxon>
        <taxon>Streptosporangiales</taxon>
        <taxon>Streptosporangiaceae</taxon>
        <taxon>Planotetraspora</taxon>
    </lineage>
</organism>
<dbReference type="EMBL" id="BOOQ01000026">
    <property type="protein sequence ID" value="GII47477.1"/>
    <property type="molecule type" value="Genomic_DNA"/>
</dbReference>
<dbReference type="Proteomes" id="UP000644610">
    <property type="component" value="Unassembled WGS sequence"/>
</dbReference>
<dbReference type="Pfam" id="PF09407">
    <property type="entry name" value="AbiEi_1"/>
    <property type="match status" value="1"/>
</dbReference>
<proteinExistence type="predicted"/>